<keyword evidence="2" id="KW-1185">Reference proteome</keyword>
<name>A0A369B9T7_9FIRM</name>
<evidence type="ECO:0000313" key="1">
    <source>
        <dbReference type="EMBL" id="RCX18299.1"/>
    </source>
</evidence>
<organism evidence="1 2">
    <name type="scientific">Anaerobacterium chartisolvens</name>
    <dbReference type="NCBI Taxonomy" id="1297424"/>
    <lineage>
        <taxon>Bacteria</taxon>
        <taxon>Bacillati</taxon>
        <taxon>Bacillota</taxon>
        <taxon>Clostridia</taxon>
        <taxon>Eubacteriales</taxon>
        <taxon>Oscillospiraceae</taxon>
        <taxon>Anaerobacterium</taxon>
    </lineage>
</organism>
<accession>A0A369B9T7</accession>
<dbReference type="RefSeq" id="WP_114296851.1">
    <property type="nucleotide sequence ID" value="NZ_QPJT01000005.1"/>
</dbReference>
<proteinExistence type="predicted"/>
<gene>
    <name evidence="1" type="ORF">DFR58_10558</name>
</gene>
<dbReference type="OrthoDB" id="1739766at2"/>
<dbReference type="Proteomes" id="UP000253034">
    <property type="component" value="Unassembled WGS sequence"/>
</dbReference>
<comment type="caution">
    <text evidence="1">The sequence shown here is derived from an EMBL/GenBank/DDBJ whole genome shotgun (WGS) entry which is preliminary data.</text>
</comment>
<dbReference type="AlphaFoldDB" id="A0A369B9T7"/>
<evidence type="ECO:0000313" key="2">
    <source>
        <dbReference type="Proteomes" id="UP000253034"/>
    </source>
</evidence>
<protein>
    <submittedName>
        <fullName evidence="1">Putative signal transducing protein</fullName>
    </submittedName>
</protein>
<sequence>MAKNEDKKDWVHLTTVPNDIEFEMVAGLLKASNIPVIRSVRGVDGFAQIILGVPISGIDLLVHKDKLQEATEILNADIEEEDFYTDDDNAEREEDKS</sequence>
<dbReference type="EMBL" id="QPJT01000005">
    <property type="protein sequence ID" value="RCX18299.1"/>
    <property type="molecule type" value="Genomic_DNA"/>
</dbReference>
<reference evidence="1 2" key="1">
    <citation type="submission" date="2018-07" db="EMBL/GenBank/DDBJ databases">
        <title>Genomic Encyclopedia of Type Strains, Phase IV (KMG-IV): sequencing the most valuable type-strain genomes for metagenomic binning, comparative biology and taxonomic classification.</title>
        <authorList>
            <person name="Goeker M."/>
        </authorList>
    </citation>
    <scope>NUCLEOTIDE SEQUENCE [LARGE SCALE GENOMIC DNA]</scope>
    <source>
        <strain evidence="1 2">DSM 27016</strain>
    </source>
</reference>